<proteinExistence type="predicted"/>
<gene>
    <name evidence="2" type="ORF">IAA64_06020</name>
</gene>
<protein>
    <submittedName>
        <fullName evidence="2">Uncharacterized protein</fullName>
    </submittedName>
</protein>
<dbReference type="Proteomes" id="UP000886884">
    <property type="component" value="Unassembled WGS sequence"/>
</dbReference>
<keyword evidence="1" id="KW-0175">Coiled coil</keyword>
<name>A0A9D1TCG4_9FIRM</name>
<reference evidence="2" key="1">
    <citation type="submission" date="2020-10" db="EMBL/GenBank/DDBJ databases">
        <authorList>
            <person name="Gilroy R."/>
        </authorList>
    </citation>
    <scope>NUCLEOTIDE SEQUENCE</scope>
    <source>
        <strain evidence="2">CHK183-6373</strain>
    </source>
</reference>
<accession>A0A9D1TCG4</accession>
<evidence type="ECO:0000313" key="2">
    <source>
        <dbReference type="EMBL" id="HIV27505.1"/>
    </source>
</evidence>
<feature type="coiled-coil region" evidence="1">
    <location>
        <begin position="20"/>
        <end position="67"/>
    </location>
</feature>
<comment type="caution">
    <text evidence="2">The sequence shown here is derived from an EMBL/GenBank/DDBJ whole genome shotgun (WGS) entry which is preliminary data.</text>
</comment>
<dbReference type="EMBL" id="DVOT01000110">
    <property type="protein sequence ID" value="HIV27505.1"/>
    <property type="molecule type" value="Genomic_DNA"/>
</dbReference>
<organism evidence="2 3">
    <name type="scientific">Candidatus Ornithocaccomicrobium faecavium</name>
    <dbReference type="NCBI Taxonomy" id="2840890"/>
    <lineage>
        <taxon>Bacteria</taxon>
        <taxon>Bacillati</taxon>
        <taxon>Bacillota</taxon>
        <taxon>Clostridia</taxon>
        <taxon>Candidatus Ornithocaccomicrobium</taxon>
    </lineage>
</organism>
<evidence type="ECO:0000256" key="1">
    <source>
        <dbReference type="SAM" id="Coils"/>
    </source>
</evidence>
<evidence type="ECO:0000313" key="3">
    <source>
        <dbReference type="Proteomes" id="UP000886884"/>
    </source>
</evidence>
<reference evidence="2" key="2">
    <citation type="journal article" date="2021" name="PeerJ">
        <title>Extensive microbial diversity within the chicken gut microbiome revealed by metagenomics and culture.</title>
        <authorList>
            <person name="Gilroy R."/>
            <person name="Ravi A."/>
            <person name="Getino M."/>
            <person name="Pursley I."/>
            <person name="Horton D.L."/>
            <person name="Alikhan N.F."/>
            <person name="Baker D."/>
            <person name="Gharbi K."/>
            <person name="Hall N."/>
            <person name="Watson M."/>
            <person name="Adriaenssens E.M."/>
            <person name="Foster-Nyarko E."/>
            <person name="Jarju S."/>
            <person name="Secka A."/>
            <person name="Antonio M."/>
            <person name="Oren A."/>
            <person name="Chaudhuri R.R."/>
            <person name="La Ragione R."/>
            <person name="Hildebrand F."/>
            <person name="Pallen M.J."/>
        </authorList>
    </citation>
    <scope>NUCLEOTIDE SEQUENCE</scope>
    <source>
        <strain evidence="2">CHK183-6373</strain>
    </source>
</reference>
<sequence length="77" mass="9241">MRKWEVEARAMALNAGYAGYEQIRRAIDRHEARRKVLAEKHAPAYMLNRYTTELEILRRALAVMERELYERMAFKAR</sequence>
<dbReference type="AlphaFoldDB" id="A0A9D1TCG4"/>